<gene>
    <name evidence="1" type="ORF">N8K70_03035</name>
</gene>
<accession>A0AA97FIQ8</accession>
<proteinExistence type="predicted"/>
<dbReference type="AlphaFoldDB" id="A0AA97FIQ8"/>
<sequence length="135" mass="14200">MLLQAAWVGGGNTSTSFPGVRESPASLGPDTLSLLLDTVPGSDPEFWPYIARRLELGHLSGPSAENEAFQALLRAAAPRLVAKAARLIESDGDRTIGGDTSAKFSVQSPTDAVARLLVDRDDEVSGHVAVAFPQM</sequence>
<keyword evidence="2" id="KW-1185">Reference proteome</keyword>
<dbReference type="Proteomes" id="UP001305498">
    <property type="component" value="Chromosome"/>
</dbReference>
<organism evidence="1 2">
    <name type="scientific">Microbacterium betulae</name>
    <dbReference type="NCBI Taxonomy" id="2981139"/>
    <lineage>
        <taxon>Bacteria</taxon>
        <taxon>Bacillati</taxon>
        <taxon>Actinomycetota</taxon>
        <taxon>Actinomycetes</taxon>
        <taxon>Micrococcales</taxon>
        <taxon>Microbacteriaceae</taxon>
        <taxon>Microbacterium</taxon>
    </lineage>
</organism>
<evidence type="ECO:0000313" key="2">
    <source>
        <dbReference type="Proteomes" id="UP001305498"/>
    </source>
</evidence>
<name>A0AA97FIQ8_9MICO</name>
<protein>
    <submittedName>
        <fullName evidence="1">Uncharacterized protein</fullName>
    </submittedName>
</protein>
<dbReference type="RefSeq" id="WP_317140140.1">
    <property type="nucleotide sequence ID" value="NZ_CP118157.1"/>
</dbReference>
<reference evidence="1 2" key="1">
    <citation type="submission" date="2023-02" db="EMBL/GenBank/DDBJ databases">
        <title>Microbacterium betulae sp. nov., isolated from birch wood.</title>
        <authorList>
            <person name="Pasciak M."/>
            <person name="Pawlik K.J."/>
            <person name="Martynowski D."/>
            <person name="Laczmanski L."/>
            <person name="Ciekot J."/>
            <person name="Szponar B."/>
            <person name="Wojcik-Fatla A."/>
            <person name="Mackiewicz B."/>
            <person name="Farian E."/>
            <person name="Cholewa G."/>
            <person name="Cholewa A."/>
            <person name="Dutkiewicz J."/>
        </authorList>
    </citation>
    <scope>NUCLEOTIDE SEQUENCE [LARGE SCALE GENOMIC DNA]</scope>
    <source>
        <strain evidence="1 2">AB</strain>
    </source>
</reference>
<evidence type="ECO:0000313" key="1">
    <source>
        <dbReference type="EMBL" id="WOF23668.1"/>
    </source>
</evidence>
<dbReference type="KEGG" id="mbet:N8K70_03035"/>
<dbReference type="EMBL" id="CP118157">
    <property type="protein sequence ID" value="WOF23668.1"/>
    <property type="molecule type" value="Genomic_DNA"/>
</dbReference>